<reference evidence="2" key="1">
    <citation type="submission" date="2010-11" db="EMBL/GenBank/DDBJ databases">
        <title>The complete genome of Mahella australiensis DSM 15567.</title>
        <authorList>
            <consortium name="US DOE Joint Genome Institute (JGI-PGF)"/>
            <person name="Lucas S."/>
            <person name="Copeland A."/>
            <person name="Lapidus A."/>
            <person name="Bruce D."/>
            <person name="Goodwin L."/>
            <person name="Pitluck S."/>
            <person name="Kyrpides N."/>
            <person name="Mavromatis K."/>
            <person name="Pagani I."/>
            <person name="Ivanova N."/>
            <person name="Teshima H."/>
            <person name="Brettin T."/>
            <person name="Detter J.C."/>
            <person name="Han C."/>
            <person name="Tapia R."/>
            <person name="Land M."/>
            <person name="Hauser L."/>
            <person name="Markowitz V."/>
            <person name="Cheng J.-F."/>
            <person name="Hugenholtz P."/>
            <person name="Woyke T."/>
            <person name="Wu D."/>
            <person name="Spring S."/>
            <person name="Pukall R."/>
            <person name="Steenblock K."/>
            <person name="Schneider S."/>
            <person name="Klenk H.-P."/>
            <person name="Eisen J.A."/>
        </authorList>
    </citation>
    <scope>NUCLEOTIDE SEQUENCE [LARGE SCALE GENOMIC DNA]</scope>
    <source>
        <strain evidence="2">DSM 15567 / CIP 107919 / 50-1 BON</strain>
    </source>
</reference>
<dbReference type="STRING" id="697281.Mahau_0059"/>
<dbReference type="AlphaFoldDB" id="F3ZVD2"/>
<evidence type="ECO:0000313" key="2">
    <source>
        <dbReference type="Proteomes" id="UP000008457"/>
    </source>
</evidence>
<dbReference type="OrthoDB" id="3034751at2"/>
<dbReference type="Proteomes" id="UP000008457">
    <property type="component" value="Chromosome"/>
</dbReference>
<accession>F3ZVD2</accession>
<evidence type="ECO:0000313" key="1">
    <source>
        <dbReference type="EMBL" id="AEE95282.1"/>
    </source>
</evidence>
<dbReference type="HOGENOM" id="CLU_887963_0_0_9"/>
<sequence length="313" mass="33262">MPGFTIRRDSSINNVPVVGYQDSADAQDIILWGAVQVSETGNTDANGIFLTQHKPIIDISHDWRVDGNGVPRERILDDKDITAKTSGGAALYIGIVDGTAGSIKLYTDNAKATVAANLTGVQVGFYTLLPVSLTSDGKINVELGGAADADSDPSFKVYIKDITGWHPVCVSPNSDAITSPYQSTPESSKYAPLAVAAFDLFYNGSQWQRKREPVMVIKKDISTSAGATTPFWTPASGKRARLMKLIISNHATAPVRVWLRNGTTGISSDITLPAQSVHEFDFGQGLLSSVDTALGLACNAGVDIGITAMGMEE</sequence>
<dbReference type="eggNOG" id="ENOG5033WIS">
    <property type="taxonomic scope" value="Bacteria"/>
</dbReference>
<name>F3ZVD2_MAHA5</name>
<protein>
    <submittedName>
        <fullName evidence="1">Uncharacterized protein</fullName>
    </submittedName>
</protein>
<proteinExistence type="predicted"/>
<organism evidence="1 2">
    <name type="scientific">Mahella australiensis (strain DSM 15567 / CIP 107919 / 50-1 BON)</name>
    <dbReference type="NCBI Taxonomy" id="697281"/>
    <lineage>
        <taxon>Bacteria</taxon>
        <taxon>Bacillati</taxon>
        <taxon>Bacillota</taxon>
        <taxon>Clostridia</taxon>
        <taxon>Thermoanaerobacterales</taxon>
        <taxon>Thermoanaerobacterales Family IV. Incertae Sedis</taxon>
        <taxon>Mahella</taxon>
    </lineage>
</organism>
<dbReference type="RefSeq" id="WP_013779716.1">
    <property type="nucleotide sequence ID" value="NC_015520.1"/>
</dbReference>
<gene>
    <name evidence="1" type="ordered locus">Mahau_0059</name>
</gene>
<dbReference type="KEGG" id="mas:Mahau_0059"/>
<dbReference type="EMBL" id="CP002360">
    <property type="protein sequence ID" value="AEE95282.1"/>
    <property type="molecule type" value="Genomic_DNA"/>
</dbReference>
<keyword evidence="2" id="KW-1185">Reference proteome</keyword>
<reference evidence="1 2" key="2">
    <citation type="journal article" date="2011" name="Stand. Genomic Sci.">
        <title>Complete genome sequence of Mahella australiensis type strain (50-1 BON).</title>
        <authorList>
            <person name="Sikorski J."/>
            <person name="Teshima H."/>
            <person name="Nolan M."/>
            <person name="Lucas S."/>
            <person name="Hammon N."/>
            <person name="Deshpande S."/>
            <person name="Cheng J.F."/>
            <person name="Pitluck S."/>
            <person name="Liolios K."/>
            <person name="Pagani I."/>
            <person name="Ivanova N."/>
            <person name="Huntemann M."/>
            <person name="Mavromatis K."/>
            <person name="Ovchinikova G."/>
            <person name="Pati A."/>
            <person name="Tapia R."/>
            <person name="Han C."/>
            <person name="Goodwin L."/>
            <person name="Chen A."/>
            <person name="Palaniappan K."/>
            <person name="Land M."/>
            <person name="Hauser L."/>
            <person name="Ngatchou-Djao O.D."/>
            <person name="Rohde M."/>
            <person name="Pukall R."/>
            <person name="Spring S."/>
            <person name="Abt B."/>
            <person name="Goker M."/>
            <person name="Detter J.C."/>
            <person name="Woyke T."/>
            <person name="Bristow J."/>
            <person name="Markowitz V."/>
            <person name="Hugenholtz P."/>
            <person name="Eisen J.A."/>
            <person name="Kyrpides N.C."/>
            <person name="Klenk H.P."/>
            <person name="Lapidus A."/>
        </authorList>
    </citation>
    <scope>NUCLEOTIDE SEQUENCE [LARGE SCALE GENOMIC DNA]</scope>
    <source>
        <strain evidence="2">DSM 15567 / CIP 107919 / 50-1 BON</strain>
    </source>
</reference>